<reference evidence="1 2" key="2">
    <citation type="journal article" date="2022" name="Mol. Ecol. Resour.">
        <title>The genomes of chicory, endive, great burdock and yacon provide insights into Asteraceae paleo-polyploidization history and plant inulin production.</title>
        <authorList>
            <person name="Fan W."/>
            <person name="Wang S."/>
            <person name="Wang H."/>
            <person name="Wang A."/>
            <person name="Jiang F."/>
            <person name="Liu H."/>
            <person name="Zhao H."/>
            <person name="Xu D."/>
            <person name="Zhang Y."/>
        </authorList>
    </citation>
    <scope>NUCLEOTIDE SEQUENCE [LARGE SCALE GENOMIC DNA]</scope>
    <source>
        <strain evidence="2">cv. Punajuju</strain>
        <tissue evidence="1">Leaves</tissue>
    </source>
</reference>
<gene>
    <name evidence="1" type="ORF">L2E82_18311</name>
</gene>
<dbReference type="EMBL" id="CM042011">
    <property type="protein sequence ID" value="KAI3767882.1"/>
    <property type="molecule type" value="Genomic_DNA"/>
</dbReference>
<evidence type="ECO:0000313" key="2">
    <source>
        <dbReference type="Proteomes" id="UP001055811"/>
    </source>
</evidence>
<proteinExistence type="predicted"/>
<evidence type="ECO:0000313" key="1">
    <source>
        <dbReference type="EMBL" id="KAI3767882.1"/>
    </source>
</evidence>
<organism evidence="1 2">
    <name type="scientific">Cichorium intybus</name>
    <name type="common">Chicory</name>
    <dbReference type="NCBI Taxonomy" id="13427"/>
    <lineage>
        <taxon>Eukaryota</taxon>
        <taxon>Viridiplantae</taxon>
        <taxon>Streptophyta</taxon>
        <taxon>Embryophyta</taxon>
        <taxon>Tracheophyta</taxon>
        <taxon>Spermatophyta</taxon>
        <taxon>Magnoliopsida</taxon>
        <taxon>eudicotyledons</taxon>
        <taxon>Gunneridae</taxon>
        <taxon>Pentapetalae</taxon>
        <taxon>asterids</taxon>
        <taxon>campanulids</taxon>
        <taxon>Asterales</taxon>
        <taxon>Asteraceae</taxon>
        <taxon>Cichorioideae</taxon>
        <taxon>Cichorieae</taxon>
        <taxon>Cichoriinae</taxon>
        <taxon>Cichorium</taxon>
    </lineage>
</organism>
<comment type="caution">
    <text evidence="1">The sequence shown here is derived from an EMBL/GenBank/DDBJ whole genome shotgun (WGS) entry which is preliminary data.</text>
</comment>
<name>A0ACB9F9R2_CICIN</name>
<sequence length="129" mass="14913">MSDKFNAVTAQGRTNPGHNTRNSIQNCNIRAAEDLGSAKTYVGRPWKEYSRTVYMKTFMDISIDRAGWQEWSVNFAWNTSYYTEFDNSGSGKSEVWTRTTFVVSLWIRSCVVPISMLEYLSGWKIKETR</sequence>
<dbReference type="Proteomes" id="UP001055811">
    <property type="component" value="Linkage Group LG03"/>
</dbReference>
<accession>A0ACB9F9R2</accession>
<keyword evidence="2" id="KW-1185">Reference proteome</keyword>
<reference evidence="2" key="1">
    <citation type="journal article" date="2022" name="Mol. Ecol. Resour.">
        <title>The genomes of chicory, endive, great burdock and yacon provide insights into Asteraceae palaeo-polyploidization history and plant inulin production.</title>
        <authorList>
            <person name="Fan W."/>
            <person name="Wang S."/>
            <person name="Wang H."/>
            <person name="Wang A."/>
            <person name="Jiang F."/>
            <person name="Liu H."/>
            <person name="Zhao H."/>
            <person name="Xu D."/>
            <person name="Zhang Y."/>
        </authorList>
    </citation>
    <scope>NUCLEOTIDE SEQUENCE [LARGE SCALE GENOMIC DNA]</scope>
    <source>
        <strain evidence="2">cv. Punajuju</strain>
    </source>
</reference>
<protein>
    <submittedName>
        <fullName evidence="1">Uncharacterized protein</fullName>
    </submittedName>
</protein>